<accession>A0A939SQB4</accession>
<evidence type="ECO:0000313" key="2">
    <source>
        <dbReference type="Proteomes" id="UP000664620"/>
    </source>
</evidence>
<name>A0A939SQB4_KLEPN</name>
<protein>
    <submittedName>
        <fullName evidence="1">Uncharacterized protein</fullName>
    </submittedName>
</protein>
<gene>
    <name evidence="1" type="ORF">J4734_20530</name>
</gene>
<dbReference type="Proteomes" id="UP000664620">
    <property type="component" value="Unassembled WGS sequence"/>
</dbReference>
<dbReference type="AlphaFoldDB" id="A0A939SQB4"/>
<comment type="caution">
    <text evidence="1">The sequence shown here is derived from an EMBL/GenBank/DDBJ whole genome shotgun (WGS) entry which is preliminary data.</text>
</comment>
<evidence type="ECO:0000313" key="1">
    <source>
        <dbReference type="EMBL" id="MBO2029497.1"/>
    </source>
</evidence>
<proteinExistence type="predicted"/>
<reference evidence="1" key="1">
    <citation type="submission" date="2021-03" db="EMBL/GenBank/DDBJ databases">
        <title>Molecular epidemiology and mechanisms of colistin and carbapenem resistance in Enterobacteriaceae from clinical isolates, the environment and porcine samples in Pretoria, South Africa.</title>
        <authorList>
            <person name="Bogoshi D."/>
            <person name="Mbelle N.M."/>
            <person name="Naidoo V."/>
            <person name="Osei Sekyere J."/>
        </authorList>
    </citation>
    <scope>NUCLEOTIDE SEQUENCE</scope>
    <source>
        <strain evidence="1">C034</strain>
    </source>
</reference>
<sequence>MFAFQLCDFLTGNAKLHTEWHGGVLAELALHTQRKARGTRPAFGTGSTDMALAFFFNALLYEIHCISHQWISCASLLIASAVTRSSSAASTWFSWRDVI</sequence>
<organism evidence="1 2">
    <name type="scientific">Klebsiella pneumoniae</name>
    <dbReference type="NCBI Taxonomy" id="573"/>
    <lineage>
        <taxon>Bacteria</taxon>
        <taxon>Pseudomonadati</taxon>
        <taxon>Pseudomonadota</taxon>
        <taxon>Gammaproteobacteria</taxon>
        <taxon>Enterobacterales</taxon>
        <taxon>Enterobacteriaceae</taxon>
        <taxon>Klebsiella/Raoultella group</taxon>
        <taxon>Klebsiella</taxon>
        <taxon>Klebsiella pneumoniae complex</taxon>
    </lineage>
</organism>
<dbReference type="EMBL" id="JAGETO010000093">
    <property type="protein sequence ID" value="MBO2029497.1"/>
    <property type="molecule type" value="Genomic_DNA"/>
</dbReference>